<dbReference type="AlphaFoldDB" id="A0A177AU10"/>
<comment type="caution">
    <text evidence="1">The sequence shown here is derived from an EMBL/GenBank/DDBJ whole genome shotgun (WGS) entry which is preliminary data.</text>
</comment>
<evidence type="ECO:0000313" key="1">
    <source>
        <dbReference type="EMBL" id="OAF65475.1"/>
    </source>
</evidence>
<evidence type="ECO:0000313" key="2">
    <source>
        <dbReference type="Proteomes" id="UP000078046"/>
    </source>
</evidence>
<gene>
    <name evidence="1" type="ORF">A3Q56_06816</name>
</gene>
<dbReference type="InterPro" id="IPR009030">
    <property type="entry name" value="Growth_fac_rcpt_cys_sf"/>
</dbReference>
<accession>A0A177AU10</accession>
<organism evidence="1 2">
    <name type="scientific">Intoshia linei</name>
    <dbReference type="NCBI Taxonomy" id="1819745"/>
    <lineage>
        <taxon>Eukaryota</taxon>
        <taxon>Metazoa</taxon>
        <taxon>Spiralia</taxon>
        <taxon>Lophotrochozoa</taxon>
        <taxon>Mesozoa</taxon>
        <taxon>Orthonectida</taxon>
        <taxon>Rhopaluridae</taxon>
        <taxon>Intoshia</taxon>
    </lineage>
</organism>
<dbReference type="Proteomes" id="UP000078046">
    <property type="component" value="Unassembled WGS sequence"/>
</dbReference>
<dbReference type="EMBL" id="LWCA01001273">
    <property type="protein sequence ID" value="OAF65475.1"/>
    <property type="molecule type" value="Genomic_DNA"/>
</dbReference>
<protein>
    <submittedName>
        <fullName evidence="1">Uncharacterized protein</fullName>
    </submittedName>
</protein>
<sequence length="253" mass="28863">MKRIASSFLACTFYNALFIIDDKKLPTLLRIATCPIQNCKICENRSPQCIECKNGYYMDAENMTCKICPFGCNECSSNTDCLNCQIRRYWMKETNSCEKCPMYCKQCSSKLTCDVCLESYHRKYKDINCIACSKNCWACNTPSDCKACEIGTYLTGEVRKQFCLACPLNCLICENENYCMKCESGFQWNAELKRCTNDCGNISCTSLGKNCDVGYYLGENLCKKCPDNNKINCEQCTFQNKGNVWDNNANICR</sequence>
<keyword evidence="2" id="KW-1185">Reference proteome</keyword>
<name>A0A177AU10_9BILA</name>
<proteinExistence type="predicted"/>
<feature type="non-terminal residue" evidence="1">
    <location>
        <position position="253"/>
    </location>
</feature>
<reference evidence="1 2" key="1">
    <citation type="submission" date="2016-04" db="EMBL/GenBank/DDBJ databases">
        <title>The genome of Intoshia linei affirms orthonectids as highly simplified spiralians.</title>
        <authorList>
            <person name="Mikhailov K.V."/>
            <person name="Slusarev G.S."/>
            <person name="Nikitin M.A."/>
            <person name="Logacheva M.D."/>
            <person name="Penin A."/>
            <person name="Aleoshin V."/>
            <person name="Panchin Y.V."/>
        </authorList>
    </citation>
    <scope>NUCLEOTIDE SEQUENCE [LARGE SCALE GENOMIC DNA]</scope>
    <source>
        <strain evidence="1">Intl2013</strain>
        <tissue evidence="1">Whole animal</tissue>
    </source>
</reference>
<dbReference type="SUPFAM" id="SSF57184">
    <property type="entry name" value="Growth factor receptor domain"/>
    <property type="match status" value="2"/>
</dbReference>
<dbReference type="OrthoDB" id="27819at2759"/>